<gene>
    <name evidence="1" type="ORF">LTS18_004658</name>
</gene>
<comment type="caution">
    <text evidence="1">The sequence shown here is derived from an EMBL/GenBank/DDBJ whole genome shotgun (WGS) entry which is preliminary data.</text>
</comment>
<feature type="non-terminal residue" evidence="1">
    <location>
        <position position="52"/>
    </location>
</feature>
<proteinExistence type="predicted"/>
<dbReference type="Proteomes" id="UP001186974">
    <property type="component" value="Unassembled WGS sequence"/>
</dbReference>
<reference evidence="1" key="1">
    <citation type="submission" date="2024-09" db="EMBL/GenBank/DDBJ databases">
        <title>Black Yeasts Isolated from many extreme environments.</title>
        <authorList>
            <person name="Coleine C."/>
            <person name="Stajich J.E."/>
            <person name="Selbmann L."/>
        </authorList>
    </citation>
    <scope>NUCLEOTIDE SEQUENCE</scope>
    <source>
        <strain evidence="1">CCFEE 5737</strain>
    </source>
</reference>
<keyword evidence="2" id="KW-1185">Reference proteome</keyword>
<sequence>MHHANLDRAWWSWQTGNLEERLTDISGPSLPLSKDIVTLDFMMRIGNLANVT</sequence>
<protein>
    <submittedName>
        <fullName evidence="1">Uncharacterized protein</fullName>
    </submittedName>
</protein>
<evidence type="ECO:0000313" key="1">
    <source>
        <dbReference type="EMBL" id="KAK3062181.1"/>
    </source>
</evidence>
<organism evidence="1 2">
    <name type="scientific">Coniosporium uncinatum</name>
    <dbReference type="NCBI Taxonomy" id="93489"/>
    <lineage>
        <taxon>Eukaryota</taxon>
        <taxon>Fungi</taxon>
        <taxon>Dikarya</taxon>
        <taxon>Ascomycota</taxon>
        <taxon>Pezizomycotina</taxon>
        <taxon>Dothideomycetes</taxon>
        <taxon>Dothideomycetes incertae sedis</taxon>
        <taxon>Coniosporium</taxon>
    </lineage>
</organism>
<accession>A0ACC3D5Y8</accession>
<name>A0ACC3D5Y8_9PEZI</name>
<evidence type="ECO:0000313" key="2">
    <source>
        <dbReference type="Proteomes" id="UP001186974"/>
    </source>
</evidence>
<dbReference type="EMBL" id="JAWDJW010007427">
    <property type="protein sequence ID" value="KAK3062181.1"/>
    <property type="molecule type" value="Genomic_DNA"/>
</dbReference>